<dbReference type="Gene3D" id="1.25.40.10">
    <property type="entry name" value="Tetratricopeptide repeat domain"/>
    <property type="match status" value="1"/>
</dbReference>
<proteinExistence type="predicted"/>
<dbReference type="Proteomes" id="UP000035287">
    <property type="component" value="Chromosome"/>
</dbReference>
<keyword evidence="2" id="KW-1185">Reference proteome</keyword>
<accession>A0A0G3XHP5</accession>
<dbReference type="SUPFAM" id="SSF48452">
    <property type="entry name" value="TPR-like"/>
    <property type="match status" value="1"/>
</dbReference>
<dbReference type="EMBL" id="CP011770">
    <property type="protein sequence ID" value="AKM10141.1"/>
    <property type="molecule type" value="Genomic_DNA"/>
</dbReference>
<evidence type="ECO:0000313" key="2">
    <source>
        <dbReference type="Proteomes" id="UP000035287"/>
    </source>
</evidence>
<sequence length="503" mass="56111">MAVADDWHEANTAHFRVFAEGTESDAEELAIKLERLDEAMRFMLNVPPDTVANPSARLTVLRTGDADDIAGLAGSRSSGIAGFFIPRAGESVAFVPAKEGRREAIGSVYRGRSEIPAEFVLFHEYAHYFMYQHAAASYPYWYSEGFAEVYSTLEFLPNGFILGKPPRHRDDAMQYLERKSVRLLLEPVERVRVIDVIAAYSMGWLLTHYLTFSPDREGQLSDYFSLLNQGFDSMAAAEKAFGDIKELDKDLDSYLRGRARGVTVTFDDYTKPSVDVRKLSEGEAARMSLYMRLKAGVDPKAAASLVDSARELATQYPSSAPVQLTATESFFDAQMYEEATAAAKRIIELEPDNLRARIFLARILLTKALEDSSQFEAARIPISEANRLQPNQPEALYLFYLSYRLSGQEVPEIALIALERANELAPFDENIRKSLAHLLLLEGRDKAALAVLNPLINDVERGKDAEILREKYTAIEEGNPASAIAYLAPSLPWLPPEKSDAED</sequence>
<dbReference type="STRING" id="1348774.AB433_09400"/>
<protein>
    <recommendedName>
        <fullName evidence="3">DUF1570 domain-containing protein</fullName>
    </recommendedName>
</protein>
<gene>
    <name evidence="1" type="ORF">AB433_09400</name>
</gene>
<organism evidence="1 2">
    <name type="scientific">Croceicoccus naphthovorans</name>
    <dbReference type="NCBI Taxonomy" id="1348774"/>
    <lineage>
        <taxon>Bacteria</taxon>
        <taxon>Pseudomonadati</taxon>
        <taxon>Pseudomonadota</taxon>
        <taxon>Alphaproteobacteria</taxon>
        <taxon>Sphingomonadales</taxon>
        <taxon>Erythrobacteraceae</taxon>
        <taxon>Croceicoccus</taxon>
    </lineage>
</organism>
<dbReference type="AlphaFoldDB" id="A0A0G3XHP5"/>
<name>A0A0G3XHP5_9SPHN</name>
<evidence type="ECO:0008006" key="3">
    <source>
        <dbReference type="Google" id="ProtNLM"/>
    </source>
</evidence>
<dbReference type="KEGG" id="cna:AB433_09400"/>
<dbReference type="InterPro" id="IPR011990">
    <property type="entry name" value="TPR-like_helical_dom_sf"/>
</dbReference>
<evidence type="ECO:0000313" key="1">
    <source>
        <dbReference type="EMBL" id="AKM10141.1"/>
    </source>
</evidence>
<reference evidence="1 2" key="1">
    <citation type="submission" date="2015-06" db="EMBL/GenBank/DDBJ databases">
        <authorList>
            <person name="Zeng Y."/>
            <person name="Huang Y."/>
        </authorList>
    </citation>
    <scope>NUCLEOTIDE SEQUENCE [LARGE SCALE GENOMIC DNA]</scope>
    <source>
        <strain evidence="1 2">PQ-2</strain>
    </source>
</reference>
<dbReference type="PATRIC" id="fig|1348774.3.peg.1972"/>